<organism evidence="2 3">
    <name type="scientific">Aphanomyces stellatus</name>
    <dbReference type="NCBI Taxonomy" id="120398"/>
    <lineage>
        <taxon>Eukaryota</taxon>
        <taxon>Sar</taxon>
        <taxon>Stramenopiles</taxon>
        <taxon>Oomycota</taxon>
        <taxon>Saprolegniomycetes</taxon>
        <taxon>Saprolegniales</taxon>
        <taxon>Verrucalvaceae</taxon>
        <taxon>Aphanomyces</taxon>
    </lineage>
</organism>
<dbReference type="EMBL" id="CAADRA010006299">
    <property type="protein sequence ID" value="VFT94490.1"/>
    <property type="molecule type" value="Genomic_DNA"/>
</dbReference>
<dbReference type="Proteomes" id="UP000332933">
    <property type="component" value="Unassembled WGS sequence"/>
</dbReference>
<dbReference type="EMBL" id="VJMH01006278">
    <property type="protein sequence ID" value="KAF0690924.1"/>
    <property type="molecule type" value="Genomic_DNA"/>
</dbReference>
<sequence length="311" mass="34702">MFLDIMEALISSRCLRLRAPKPIVSYNLSFDRTMDEPTAVHKFRFTTEQLKLLTTKFGLPAWVYTPSVDKADSLEALALLCRRLAEPSRLFTVANEFGRSPESCSRIIRAVIGIIAERFKDVVYFNERLLVERGVQYAASIKSKSGLHGLRSCVGFFYGTKQYISRPSARAQSANHENLQRAVYNEHPRRHCLNWQGVVVPDGIIVRMYGPVEGRRHDSTVLGMSRILDEIKTICVCGVSMATLRTAALSAYAGAALGSGEAAFNAAMSAVREALAFDKKMQVRKSPIGLYWIVATRVPFCGGFFVHQNEL</sequence>
<evidence type="ECO:0000313" key="3">
    <source>
        <dbReference type="Proteomes" id="UP000332933"/>
    </source>
</evidence>
<reference evidence="1" key="2">
    <citation type="submission" date="2019-06" db="EMBL/GenBank/DDBJ databases">
        <title>Genomics analysis of Aphanomyces spp. identifies a new class of oomycete effector associated with host adaptation.</title>
        <authorList>
            <person name="Gaulin E."/>
        </authorList>
    </citation>
    <scope>NUCLEOTIDE SEQUENCE</scope>
    <source>
        <strain evidence="1">CBS 578.67</strain>
    </source>
</reference>
<dbReference type="AlphaFoldDB" id="A0A485LC09"/>
<dbReference type="OrthoDB" id="125848at2759"/>
<evidence type="ECO:0000313" key="2">
    <source>
        <dbReference type="EMBL" id="VFT94490.1"/>
    </source>
</evidence>
<proteinExistence type="predicted"/>
<name>A0A485LC09_9STRA</name>
<reference evidence="2 3" key="1">
    <citation type="submission" date="2019-03" db="EMBL/GenBank/DDBJ databases">
        <authorList>
            <person name="Gaulin E."/>
            <person name="Dumas B."/>
        </authorList>
    </citation>
    <scope>NUCLEOTIDE SEQUENCE [LARGE SCALE GENOMIC DNA]</scope>
    <source>
        <strain evidence="2">CBS 568.67</strain>
    </source>
</reference>
<protein>
    <submittedName>
        <fullName evidence="2">Aste57867_17744 protein</fullName>
    </submittedName>
</protein>
<gene>
    <name evidence="2" type="primary">Aste57867_17744</name>
    <name evidence="1" type="ORF">As57867_017683</name>
    <name evidence="2" type="ORF">ASTE57867_17744</name>
</gene>
<evidence type="ECO:0000313" key="1">
    <source>
        <dbReference type="EMBL" id="KAF0690924.1"/>
    </source>
</evidence>
<keyword evidence="3" id="KW-1185">Reference proteome</keyword>
<accession>A0A485LC09</accession>